<evidence type="ECO:0000313" key="2">
    <source>
        <dbReference type="Proteomes" id="UP001283361"/>
    </source>
</evidence>
<evidence type="ECO:0000313" key="1">
    <source>
        <dbReference type="EMBL" id="KAK3726444.1"/>
    </source>
</evidence>
<name>A0AAE1CPD9_9GAST</name>
<keyword evidence="2" id="KW-1185">Reference proteome</keyword>
<organism evidence="1 2">
    <name type="scientific">Elysia crispata</name>
    <name type="common">lettuce slug</name>
    <dbReference type="NCBI Taxonomy" id="231223"/>
    <lineage>
        <taxon>Eukaryota</taxon>
        <taxon>Metazoa</taxon>
        <taxon>Spiralia</taxon>
        <taxon>Lophotrochozoa</taxon>
        <taxon>Mollusca</taxon>
        <taxon>Gastropoda</taxon>
        <taxon>Heterobranchia</taxon>
        <taxon>Euthyneura</taxon>
        <taxon>Panpulmonata</taxon>
        <taxon>Sacoglossa</taxon>
        <taxon>Placobranchoidea</taxon>
        <taxon>Plakobranchidae</taxon>
        <taxon>Elysia</taxon>
    </lineage>
</organism>
<sequence>MNSGSMKLSQVDYQTQPLRDQKCGVRIPYEHSFNALVGSALSTDNAPHFTVHMARDLLYILIPSDMFGLLEGDRISLLTHGSKVIENMKLDYGQGSYRREWPRYDSVGLA</sequence>
<dbReference type="Proteomes" id="UP001283361">
    <property type="component" value="Unassembled WGS sequence"/>
</dbReference>
<reference evidence="1" key="1">
    <citation type="journal article" date="2023" name="G3 (Bethesda)">
        <title>A reference genome for the long-term kleptoplast-retaining sea slug Elysia crispata morphotype clarki.</title>
        <authorList>
            <person name="Eastman K.E."/>
            <person name="Pendleton A.L."/>
            <person name="Shaikh M.A."/>
            <person name="Suttiyut T."/>
            <person name="Ogas R."/>
            <person name="Tomko P."/>
            <person name="Gavelis G."/>
            <person name="Widhalm J.R."/>
            <person name="Wisecaver J.H."/>
        </authorList>
    </citation>
    <scope>NUCLEOTIDE SEQUENCE</scope>
    <source>
        <strain evidence="1">ECLA1</strain>
    </source>
</reference>
<dbReference type="AlphaFoldDB" id="A0AAE1CPD9"/>
<dbReference type="EMBL" id="JAWDGP010007302">
    <property type="protein sequence ID" value="KAK3726444.1"/>
    <property type="molecule type" value="Genomic_DNA"/>
</dbReference>
<comment type="caution">
    <text evidence="1">The sequence shown here is derived from an EMBL/GenBank/DDBJ whole genome shotgun (WGS) entry which is preliminary data.</text>
</comment>
<accession>A0AAE1CPD9</accession>
<gene>
    <name evidence="1" type="ORF">RRG08_005049</name>
</gene>
<proteinExistence type="predicted"/>
<protein>
    <submittedName>
        <fullName evidence="1">Uncharacterized protein</fullName>
    </submittedName>
</protein>